<dbReference type="PANTHER" id="PTHR43229:SF2">
    <property type="entry name" value="NODULATION PROTEIN J"/>
    <property type="match status" value="1"/>
</dbReference>
<dbReference type="GO" id="GO:0140359">
    <property type="term" value="F:ABC-type transporter activity"/>
    <property type="evidence" value="ECO:0007669"/>
    <property type="project" value="InterPro"/>
</dbReference>
<evidence type="ECO:0000256" key="1">
    <source>
        <dbReference type="ARBA" id="ARBA00004141"/>
    </source>
</evidence>
<evidence type="ECO:0000313" key="8">
    <source>
        <dbReference type="Proteomes" id="UP000318834"/>
    </source>
</evidence>
<gene>
    <name evidence="7" type="ORF">E6H05_08170</name>
</gene>
<keyword evidence="3 5" id="KW-1133">Transmembrane helix</keyword>
<feature type="transmembrane region" description="Helical" evidence="5">
    <location>
        <begin position="164"/>
        <end position="189"/>
    </location>
</feature>
<dbReference type="Pfam" id="PF01061">
    <property type="entry name" value="ABC2_membrane"/>
    <property type="match status" value="1"/>
</dbReference>
<accession>A0A537IT54</accession>
<dbReference type="AlphaFoldDB" id="A0A537IT54"/>
<feature type="transmembrane region" description="Helical" evidence="5">
    <location>
        <begin position="121"/>
        <end position="143"/>
    </location>
</feature>
<name>A0A537IT54_9BACT</name>
<keyword evidence="4 5" id="KW-0472">Membrane</keyword>
<feature type="transmembrane region" description="Helical" evidence="5">
    <location>
        <begin position="238"/>
        <end position="258"/>
    </location>
</feature>
<comment type="subcellular location">
    <subcellularLocation>
        <location evidence="5">Cell membrane</location>
        <topology evidence="5">Multi-pass membrane protein</topology>
    </subcellularLocation>
    <subcellularLocation>
        <location evidence="1">Membrane</location>
        <topology evidence="1">Multi-pass membrane protein</topology>
    </subcellularLocation>
</comment>
<comment type="caution">
    <text evidence="7">The sequence shown here is derived from an EMBL/GenBank/DDBJ whole genome shotgun (WGS) entry which is preliminary data.</text>
</comment>
<proteinExistence type="inferred from homology"/>
<evidence type="ECO:0000256" key="3">
    <source>
        <dbReference type="ARBA" id="ARBA00022989"/>
    </source>
</evidence>
<dbReference type="InterPro" id="IPR051784">
    <property type="entry name" value="Nod_factor_ABC_transporter"/>
</dbReference>
<evidence type="ECO:0000259" key="6">
    <source>
        <dbReference type="PROSITE" id="PS51012"/>
    </source>
</evidence>
<feature type="domain" description="ABC transmembrane type-2" evidence="6">
    <location>
        <begin position="247"/>
        <end position="316"/>
    </location>
</feature>
<dbReference type="PANTHER" id="PTHR43229">
    <property type="entry name" value="NODULATION PROTEIN J"/>
    <property type="match status" value="1"/>
</dbReference>
<sequence length="329" mass="35434">MRPARHPASRPAVGLRDRAGASARCRGPGLASAVRADRHAGRRGVTAPSILSVEVTPSLGSEVRRIRAYLRKEWLLQLSYGFPLLSATFGVFTTLATYFFIDRLFGRQLTPELAPFAAPYFAYAVVGNAFLAYVGTAIGGLSRRVGVEQSLGTLEVLLATPTRLWVLILAIAVWNTIYASAEVVLFFLVGGVGFGVDWGRINWSALGPVLGLVVVVFNSLGLAEAGCLILFKRGVVGAWALNGMCALLGGVFFPVAVLPDWVQWVAELNPITHAVRSLQLAIFQGVPLRGLGKELAALTLFAVLLVPLSLGTWRWAFRRARLDGSLSLH</sequence>
<comment type="similarity">
    <text evidence="5">Belongs to the ABC-2 integral membrane protein family.</text>
</comment>
<dbReference type="PROSITE" id="PS51012">
    <property type="entry name" value="ABC_TM2"/>
    <property type="match status" value="1"/>
</dbReference>
<dbReference type="Proteomes" id="UP000318834">
    <property type="component" value="Unassembled WGS sequence"/>
</dbReference>
<evidence type="ECO:0000313" key="7">
    <source>
        <dbReference type="EMBL" id="TMI74511.1"/>
    </source>
</evidence>
<dbReference type="EMBL" id="VBAP01000059">
    <property type="protein sequence ID" value="TMI74511.1"/>
    <property type="molecule type" value="Genomic_DNA"/>
</dbReference>
<feature type="transmembrane region" description="Helical" evidence="5">
    <location>
        <begin position="74"/>
        <end position="101"/>
    </location>
</feature>
<protein>
    <recommendedName>
        <fullName evidence="5">Transport permease protein</fullName>
    </recommendedName>
</protein>
<dbReference type="InterPro" id="IPR013525">
    <property type="entry name" value="ABC2_TM"/>
</dbReference>
<reference evidence="7 8" key="1">
    <citation type="journal article" date="2019" name="Nat. Microbiol.">
        <title>Mediterranean grassland soil C-N compound turnover is dependent on rainfall and depth, and is mediated by genomically divergent microorganisms.</title>
        <authorList>
            <person name="Diamond S."/>
            <person name="Andeer P.F."/>
            <person name="Li Z."/>
            <person name="Crits-Christoph A."/>
            <person name="Burstein D."/>
            <person name="Anantharaman K."/>
            <person name="Lane K.R."/>
            <person name="Thomas B.C."/>
            <person name="Pan C."/>
            <person name="Northen T.R."/>
            <person name="Banfield J.F."/>
        </authorList>
    </citation>
    <scope>NUCLEOTIDE SEQUENCE [LARGE SCALE GENOMIC DNA]</scope>
    <source>
        <strain evidence="7">NP_8</strain>
    </source>
</reference>
<keyword evidence="2 5" id="KW-0812">Transmembrane</keyword>
<organism evidence="7 8">
    <name type="scientific">Candidatus Segetimicrobium genomatis</name>
    <dbReference type="NCBI Taxonomy" id="2569760"/>
    <lineage>
        <taxon>Bacteria</taxon>
        <taxon>Bacillati</taxon>
        <taxon>Candidatus Sysuimicrobiota</taxon>
        <taxon>Candidatus Sysuimicrobiia</taxon>
        <taxon>Candidatus Sysuimicrobiales</taxon>
        <taxon>Candidatus Segetimicrobiaceae</taxon>
        <taxon>Candidatus Segetimicrobium</taxon>
    </lineage>
</organism>
<feature type="transmembrane region" description="Helical" evidence="5">
    <location>
        <begin position="295"/>
        <end position="317"/>
    </location>
</feature>
<dbReference type="GO" id="GO:0005886">
    <property type="term" value="C:plasma membrane"/>
    <property type="evidence" value="ECO:0007669"/>
    <property type="project" value="UniProtKB-SubCell"/>
</dbReference>
<feature type="transmembrane region" description="Helical" evidence="5">
    <location>
        <begin position="209"/>
        <end position="231"/>
    </location>
</feature>
<evidence type="ECO:0000256" key="4">
    <source>
        <dbReference type="ARBA" id="ARBA00023136"/>
    </source>
</evidence>
<keyword evidence="5" id="KW-1003">Cell membrane</keyword>
<keyword evidence="5" id="KW-0813">Transport</keyword>
<evidence type="ECO:0000256" key="5">
    <source>
        <dbReference type="RuleBase" id="RU361157"/>
    </source>
</evidence>
<evidence type="ECO:0000256" key="2">
    <source>
        <dbReference type="ARBA" id="ARBA00022692"/>
    </source>
</evidence>
<dbReference type="InterPro" id="IPR047817">
    <property type="entry name" value="ABC2_TM_bact-type"/>
</dbReference>